<protein>
    <submittedName>
        <fullName evidence="1">Uncharacterized protein</fullName>
    </submittedName>
</protein>
<dbReference type="Proteomes" id="UP000317178">
    <property type="component" value="Chromosome"/>
</dbReference>
<sequence length="310" mass="35506">MVGSFYPCDCCFKTAICDGHKNDRSFSDGNYSSFFTMKQGATPTHTYTSEQFTSDGNLRNPCREITATLNHVEGTDSRLYVFHMFNMNPLNVYGEDIWTHVRFIGFCAAGRIIDFTSPEDVEDDVPTFSFDVCVDYLDKKWIFRRRLGDTSSEKTSPTWTGKEQWEVRSNSGNDMESLKPELADWQQSNQHSLFPDGPPANHVGSSSFFVNSFMRRYQPIDGNDVENEFLDYYPVIEAKAKYGWFVEFKIDEDMPTGQYTRTIRVDDVCIQPVEIENFPAMFGSSVGSLRYMRASYPPATFETANPSDYL</sequence>
<evidence type="ECO:0000313" key="1">
    <source>
        <dbReference type="EMBL" id="QDU81567.1"/>
    </source>
</evidence>
<proteinExistence type="predicted"/>
<dbReference type="AlphaFoldDB" id="A0A518CQR0"/>
<organism evidence="1 2">
    <name type="scientific">Polystyrenella longa</name>
    <dbReference type="NCBI Taxonomy" id="2528007"/>
    <lineage>
        <taxon>Bacteria</taxon>
        <taxon>Pseudomonadati</taxon>
        <taxon>Planctomycetota</taxon>
        <taxon>Planctomycetia</taxon>
        <taxon>Planctomycetales</taxon>
        <taxon>Planctomycetaceae</taxon>
        <taxon>Polystyrenella</taxon>
    </lineage>
</organism>
<dbReference type="EMBL" id="CP036281">
    <property type="protein sequence ID" value="QDU81567.1"/>
    <property type="molecule type" value="Genomic_DNA"/>
</dbReference>
<dbReference type="RefSeq" id="WP_144997022.1">
    <property type="nucleotide sequence ID" value="NZ_CP036281.1"/>
</dbReference>
<evidence type="ECO:0000313" key="2">
    <source>
        <dbReference type="Proteomes" id="UP000317178"/>
    </source>
</evidence>
<accession>A0A518CQR0</accession>
<reference evidence="1 2" key="1">
    <citation type="submission" date="2019-02" db="EMBL/GenBank/DDBJ databases">
        <title>Deep-cultivation of Planctomycetes and their phenomic and genomic characterization uncovers novel biology.</title>
        <authorList>
            <person name="Wiegand S."/>
            <person name="Jogler M."/>
            <person name="Boedeker C."/>
            <person name="Pinto D."/>
            <person name="Vollmers J."/>
            <person name="Rivas-Marin E."/>
            <person name="Kohn T."/>
            <person name="Peeters S.H."/>
            <person name="Heuer A."/>
            <person name="Rast P."/>
            <person name="Oberbeckmann S."/>
            <person name="Bunk B."/>
            <person name="Jeske O."/>
            <person name="Meyerdierks A."/>
            <person name="Storesund J.E."/>
            <person name="Kallscheuer N."/>
            <person name="Luecker S."/>
            <person name="Lage O.M."/>
            <person name="Pohl T."/>
            <person name="Merkel B.J."/>
            <person name="Hornburger P."/>
            <person name="Mueller R.-W."/>
            <person name="Bruemmer F."/>
            <person name="Labrenz M."/>
            <person name="Spormann A.M."/>
            <person name="Op den Camp H."/>
            <person name="Overmann J."/>
            <person name="Amann R."/>
            <person name="Jetten M.S.M."/>
            <person name="Mascher T."/>
            <person name="Medema M.H."/>
            <person name="Devos D.P."/>
            <person name="Kaster A.-K."/>
            <person name="Ovreas L."/>
            <person name="Rohde M."/>
            <person name="Galperin M.Y."/>
            <person name="Jogler C."/>
        </authorList>
    </citation>
    <scope>NUCLEOTIDE SEQUENCE [LARGE SCALE GENOMIC DNA]</scope>
    <source>
        <strain evidence="1 2">Pla110</strain>
    </source>
</reference>
<dbReference type="KEGG" id="plon:Pla110_33090"/>
<name>A0A518CQR0_9PLAN</name>
<gene>
    <name evidence="1" type="ORF">Pla110_33090</name>
</gene>
<keyword evidence="2" id="KW-1185">Reference proteome</keyword>